<name>A0ABD3XNV6_SINWO</name>
<protein>
    <recommendedName>
        <fullName evidence="9">TIR domain-containing protein</fullName>
    </recommendedName>
</protein>
<dbReference type="SUPFAM" id="SSF52200">
    <property type="entry name" value="Toll/Interleukin receptor TIR domain"/>
    <property type="match status" value="1"/>
</dbReference>
<dbReference type="AlphaFoldDB" id="A0ABD3XNV6"/>
<evidence type="ECO:0000256" key="8">
    <source>
        <dbReference type="SAM" id="SignalP"/>
    </source>
</evidence>
<feature type="transmembrane region" description="Helical" evidence="7">
    <location>
        <begin position="563"/>
        <end position="587"/>
    </location>
</feature>
<dbReference type="Gene3D" id="3.80.10.10">
    <property type="entry name" value="Ribonuclease Inhibitor"/>
    <property type="match status" value="2"/>
</dbReference>
<keyword evidence="5 7" id="KW-1133">Transmembrane helix</keyword>
<sequence length="791" mass="91213">MERKRISVLVTIYGIITAIEANVTCIEDDTSYSCRNIANKTDFPQSLHANTRKVKLTGTKEFRGDFPTNLFLTSTWSNVSELFINEFPAVKEIPAKFLAGLEHLAFLSISSCSDLKYIHNETFLYTPDLQALHLDENVHLKIAHVEAALTGQMNNLKYLSLIAIQAKMEPAVLGMNFSKAMQGKNLTYLDISRANIVTLAPDIWYNIISTVRYLNVSYSSFVIQGLRLRKSANYNIELVDISGCRFMTNDVINDRYRTRTCNLPENLKYVLGKNIVEVNTVVRVVFEMNLTKCERNKLVLLDISKNNLNILNVTITGPYICKVVQVLDLNSNNMEYISPSLLGGFPSLKILDLSKNQLHRMQNTDDFVQILSRNNELEVVFLRGNHLSIIPENMFSSNIKLRVLDLSANELTYFNCEWHNMQDLKMIDIRNNKFKTLPTTFVEQLENIFRHQEAASKQNTTATNMLLRQFVDKNVLAEKYRYGYNADKKEQLTDNSELVPQYLTIKLSENPLICDCDTLDYLQWILTTNISVVNRTTLICKHGNNEMLVNYPSLETVRQTCRLPIIIGTGIASFVAIIFCVSTFFIIHRRRRRMMRKTESITKLKRHLFMKNNKFKYVVFMPYCSKDYDIVEQNIRPSLNKYLKEKLHTDMDLVCTGADSFVPGMRIIDEIRRCIDESLVVVPVITKAFLQSEWSQEECAVAIKRRRKVVILMEQMTDISMAIPTLKQLIARYNRASWSTSDNRFVIHPSWNIICQGICDIAAETIRNYRKQNMYGSDDSIPLFKESMHHN</sequence>
<dbReference type="PROSITE" id="PS50104">
    <property type="entry name" value="TIR"/>
    <property type="match status" value="1"/>
</dbReference>
<comment type="caution">
    <text evidence="10">The sequence shown here is derived from an EMBL/GenBank/DDBJ whole genome shotgun (WGS) entry which is preliminary data.</text>
</comment>
<feature type="chain" id="PRO_5044745856" description="TIR domain-containing protein" evidence="8">
    <location>
        <begin position="22"/>
        <end position="791"/>
    </location>
</feature>
<evidence type="ECO:0000256" key="6">
    <source>
        <dbReference type="ARBA" id="ARBA00023136"/>
    </source>
</evidence>
<dbReference type="Pfam" id="PF13676">
    <property type="entry name" value="TIR_2"/>
    <property type="match status" value="1"/>
</dbReference>
<dbReference type="PANTHER" id="PTHR24365:SF541">
    <property type="entry name" value="PROTEIN TOLL-RELATED"/>
    <property type="match status" value="1"/>
</dbReference>
<evidence type="ECO:0000256" key="2">
    <source>
        <dbReference type="ARBA" id="ARBA00009634"/>
    </source>
</evidence>
<dbReference type="InterPro" id="IPR000157">
    <property type="entry name" value="TIR_dom"/>
</dbReference>
<dbReference type="EMBL" id="JBJQND010000001">
    <property type="protein sequence ID" value="KAL3887927.1"/>
    <property type="molecule type" value="Genomic_DNA"/>
</dbReference>
<keyword evidence="11" id="KW-1185">Reference proteome</keyword>
<dbReference type="Proteomes" id="UP001634394">
    <property type="component" value="Unassembled WGS sequence"/>
</dbReference>
<feature type="domain" description="TIR" evidence="9">
    <location>
        <begin position="615"/>
        <end position="753"/>
    </location>
</feature>
<dbReference type="InterPro" id="IPR001611">
    <property type="entry name" value="Leu-rich_rpt"/>
</dbReference>
<evidence type="ECO:0000313" key="11">
    <source>
        <dbReference type="Proteomes" id="UP001634394"/>
    </source>
</evidence>
<dbReference type="SUPFAM" id="SSF52058">
    <property type="entry name" value="L domain-like"/>
    <property type="match status" value="1"/>
</dbReference>
<evidence type="ECO:0000256" key="7">
    <source>
        <dbReference type="SAM" id="Phobius"/>
    </source>
</evidence>
<comment type="similarity">
    <text evidence="2">Belongs to the Toll-like receptor family.</text>
</comment>
<organism evidence="10 11">
    <name type="scientific">Sinanodonta woodiana</name>
    <name type="common">Chinese pond mussel</name>
    <name type="synonym">Anodonta woodiana</name>
    <dbReference type="NCBI Taxonomy" id="1069815"/>
    <lineage>
        <taxon>Eukaryota</taxon>
        <taxon>Metazoa</taxon>
        <taxon>Spiralia</taxon>
        <taxon>Lophotrochozoa</taxon>
        <taxon>Mollusca</taxon>
        <taxon>Bivalvia</taxon>
        <taxon>Autobranchia</taxon>
        <taxon>Heteroconchia</taxon>
        <taxon>Palaeoheterodonta</taxon>
        <taxon>Unionida</taxon>
        <taxon>Unionoidea</taxon>
        <taxon>Unionidae</taxon>
        <taxon>Unioninae</taxon>
        <taxon>Sinanodonta</taxon>
    </lineage>
</organism>
<evidence type="ECO:0000256" key="3">
    <source>
        <dbReference type="ARBA" id="ARBA00022692"/>
    </source>
</evidence>
<evidence type="ECO:0000256" key="5">
    <source>
        <dbReference type="ARBA" id="ARBA00022989"/>
    </source>
</evidence>
<dbReference type="Gene3D" id="3.40.50.10140">
    <property type="entry name" value="Toll/interleukin-1 receptor homology (TIR) domain"/>
    <property type="match status" value="1"/>
</dbReference>
<keyword evidence="4 8" id="KW-0732">Signal</keyword>
<dbReference type="GO" id="GO:0016020">
    <property type="term" value="C:membrane"/>
    <property type="evidence" value="ECO:0007669"/>
    <property type="project" value="UniProtKB-SubCell"/>
</dbReference>
<dbReference type="PANTHER" id="PTHR24365">
    <property type="entry name" value="TOLL-LIKE RECEPTOR"/>
    <property type="match status" value="1"/>
</dbReference>
<evidence type="ECO:0000256" key="4">
    <source>
        <dbReference type="ARBA" id="ARBA00022729"/>
    </source>
</evidence>
<reference evidence="10 11" key="1">
    <citation type="submission" date="2024-11" db="EMBL/GenBank/DDBJ databases">
        <title>Chromosome-level genome assembly of the freshwater bivalve Anodonta woodiana.</title>
        <authorList>
            <person name="Chen X."/>
        </authorList>
    </citation>
    <scope>NUCLEOTIDE SEQUENCE [LARGE SCALE GENOMIC DNA]</scope>
    <source>
        <strain evidence="10">MN2024</strain>
        <tissue evidence="10">Gills</tissue>
    </source>
</reference>
<proteinExistence type="inferred from homology"/>
<evidence type="ECO:0000259" key="9">
    <source>
        <dbReference type="PROSITE" id="PS50104"/>
    </source>
</evidence>
<feature type="signal peptide" evidence="8">
    <location>
        <begin position="1"/>
        <end position="21"/>
    </location>
</feature>
<evidence type="ECO:0000256" key="1">
    <source>
        <dbReference type="ARBA" id="ARBA00004167"/>
    </source>
</evidence>
<dbReference type="InterPro" id="IPR035897">
    <property type="entry name" value="Toll_tir_struct_dom_sf"/>
</dbReference>
<keyword evidence="3 7" id="KW-0812">Transmembrane</keyword>
<dbReference type="Pfam" id="PF13855">
    <property type="entry name" value="LRR_8"/>
    <property type="match status" value="1"/>
</dbReference>
<comment type="subcellular location">
    <subcellularLocation>
        <location evidence="1">Membrane</location>
        <topology evidence="1">Single-pass membrane protein</topology>
    </subcellularLocation>
</comment>
<keyword evidence="6 7" id="KW-0472">Membrane</keyword>
<accession>A0ABD3XNV6</accession>
<evidence type="ECO:0000313" key="10">
    <source>
        <dbReference type="EMBL" id="KAL3887927.1"/>
    </source>
</evidence>
<dbReference type="InterPro" id="IPR032675">
    <property type="entry name" value="LRR_dom_sf"/>
</dbReference>
<gene>
    <name evidence="10" type="ORF">ACJMK2_000312</name>
</gene>